<dbReference type="Pfam" id="PF00072">
    <property type="entry name" value="Response_reg"/>
    <property type="match status" value="1"/>
</dbReference>
<dbReference type="PANTHER" id="PTHR43228">
    <property type="entry name" value="TWO-COMPONENT RESPONSE REGULATOR"/>
    <property type="match status" value="1"/>
</dbReference>
<dbReference type="InterPro" id="IPR011006">
    <property type="entry name" value="CheY-like_superfamily"/>
</dbReference>
<organism evidence="3 4">
    <name type="scientific">Duganella phyllosphaerae</name>
    <dbReference type="NCBI Taxonomy" id="762836"/>
    <lineage>
        <taxon>Bacteria</taxon>
        <taxon>Pseudomonadati</taxon>
        <taxon>Pseudomonadota</taxon>
        <taxon>Betaproteobacteria</taxon>
        <taxon>Burkholderiales</taxon>
        <taxon>Oxalobacteraceae</taxon>
        <taxon>Telluria group</taxon>
        <taxon>Duganella</taxon>
    </lineage>
</organism>
<dbReference type="SMART" id="SM00448">
    <property type="entry name" value="REC"/>
    <property type="match status" value="1"/>
</dbReference>
<keyword evidence="1" id="KW-0597">Phosphoprotein</keyword>
<dbReference type="RefSeq" id="WP_070248745.1">
    <property type="nucleotide sequence ID" value="NZ_LROM01000087.1"/>
</dbReference>
<dbReference type="Proteomes" id="UP000175989">
    <property type="component" value="Unassembled WGS sequence"/>
</dbReference>
<dbReference type="InterPro" id="IPR001789">
    <property type="entry name" value="Sig_transdc_resp-reg_receiver"/>
</dbReference>
<dbReference type="EC" id="2.7.13.3" evidence="3"/>
<dbReference type="Gene3D" id="3.40.50.2300">
    <property type="match status" value="1"/>
</dbReference>
<evidence type="ECO:0000313" key="4">
    <source>
        <dbReference type="Proteomes" id="UP000175989"/>
    </source>
</evidence>
<name>A0A1E7WKQ6_9BURK</name>
<feature type="modified residue" description="4-aspartylphosphate" evidence="1">
    <location>
        <position position="62"/>
    </location>
</feature>
<dbReference type="PROSITE" id="PS50110">
    <property type="entry name" value="RESPONSE_REGULATORY"/>
    <property type="match status" value="1"/>
</dbReference>
<dbReference type="PATRIC" id="fig|762836.4.peg.2720"/>
<comment type="caution">
    <text evidence="3">The sequence shown here is derived from an EMBL/GenBank/DDBJ whole genome shotgun (WGS) entry which is preliminary data.</text>
</comment>
<reference evidence="4" key="1">
    <citation type="journal article" date="2016" name="Front. Microbiol.">
        <title>Molecular Keys to the Janthinobacterium and Duganella spp. Interaction with the Plant Pathogen Fusarium graminearum.</title>
        <authorList>
            <person name="Haack F.S."/>
            <person name="Poehlein A."/>
            <person name="Kroger C."/>
            <person name="Voigt C.A."/>
            <person name="Piepenbring M."/>
            <person name="Bode H.B."/>
            <person name="Daniel R."/>
            <person name="Schafer W."/>
            <person name="Streit W.R."/>
        </authorList>
    </citation>
    <scope>NUCLEOTIDE SEQUENCE [LARGE SCALE GENOMIC DNA]</scope>
    <source>
        <strain evidence="4">T54</strain>
    </source>
</reference>
<keyword evidence="3" id="KW-0808">Transferase</keyword>
<accession>A0A1E7WKQ6</accession>
<feature type="domain" description="Response regulatory" evidence="2">
    <location>
        <begin position="11"/>
        <end position="126"/>
    </location>
</feature>
<evidence type="ECO:0000313" key="3">
    <source>
        <dbReference type="EMBL" id="OEZ99597.1"/>
    </source>
</evidence>
<keyword evidence="4" id="KW-1185">Reference proteome</keyword>
<proteinExistence type="predicted"/>
<dbReference type="CDD" id="cd17546">
    <property type="entry name" value="REC_hyHK_CKI1_RcsC-like"/>
    <property type="match status" value="1"/>
</dbReference>
<evidence type="ECO:0000259" key="2">
    <source>
        <dbReference type="PROSITE" id="PS50110"/>
    </source>
</evidence>
<dbReference type="OrthoDB" id="9801101at2"/>
<dbReference type="AlphaFoldDB" id="A0A1E7WKQ6"/>
<dbReference type="GO" id="GO:0000160">
    <property type="term" value="P:phosphorelay signal transduction system"/>
    <property type="evidence" value="ECO:0007669"/>
    <property type="project" value="InterPro"/>
</dbReference>
<keyword evidence="3" id="KW-0418">Kinase</keyword>
<dbReference type="EC" id="3.1.3.-" evidence="3"/>
<dbReference type="PANTHER" id="PTHR43228:SF1">
    <property type="entry name" value="TWO-COMPONENT RESPONSE REGULATOR ARR22"/>
    <property type="match status" value="1"/>
</dbReference>
<evidence type="ECO:0000256" key="1">
    <source>
        <dbReference type="PROSITE-ProRule" id="PRU00169"/>
    </source>
</evidence>
<dbReference type="GO" id="GO:0004673">
    <property type="term" value="F:protein histidine kinase activity"/>
    <property type="evidence" value="ECO:0007669"/>
    <property type="project" value="UniProtKB-EC"/>
</dbReference>
<dbReference type="EMBL" id="LROM01000087">
    <property type="protein sequence ID" value="OEZ99597.1"/>
    <property type="molecule type" value="Genomic_DNA"/>
</dbReference>
<dbReference type="GO" id="GO:0016787">
    <property type="term" value="F:hydrolase activity"/>
    <property type="evidence" value="ECO:0007669"/>
    <property type="project" value="UniProtKB-KW"/>
</dbReference>
<protein>
    <submittedName>
        <fullName evidence="3">Autoinducer 1 sensor kinase/phosphatase LuxN</fullName>
        <ecNumber evidence="3">2.7.13.3</ecNumber>
        <ecNumber evidence="3">3.1.3.-</ecNumber>
    </submittedName>
</protein>
<sequence length="127" mass="13615">MTDVAIEQTKTVLIVDDSRVSRMMARQYILHLQPGWNVVEAGTGEESLDKARAALPDLVLMDVNMPGMGGIAAAEQLRRLSSTLPISLLTANVQSATRERAEALGLGFMEKPITEARIAQLLALAGG</sequence>
<keyword evidence="3" id="KW-0378">Hydrolase</keyword>
<dbReference type="SUPFAM" id="SSF52172">
    <property type="entry name" value="CheY-like"/>
    <property type="match status" value="1"/>
</dbReference>
<gene>
    <name evidence="3" type="primary">luxN</name>
    <name evidence="3" type="ORF">DUPY_26410</name>
</gene>
<dbReference type="InterPro" id="IPR052048">
    <property type="entry name" value="ST_Response_Regulator"/>
</dbReference>